<dbReference type="GeneTree" id="ENSGT00940000159005"/>
<name>A0A3Q2NPD4_FUNHE</name>
<dbReference type="PANTHER" id="PTHR13771">
    <property type="entry name" value="INTERCELLULAR ADHESION MOLECULE"/>
    <property type="match status" value="1"/>
</dbReference>
<evidence type="ECO:0000313" key="5">
    <source>
        <dbReference type="Proteomes" id="UP000265000"/>
    </source>
</evidence>
<evidence type="ECO:0000313" key="4">
    <source>
        <dbReference type="Ensembl" id="ENSFHEP00000000857.1"/>
    </source>
</evidence>
<protein>
    <submittedName>
        <fullName evidence="4">Sc:d0202</fullName>
    </submittedName>
</protein>
<dbReference type="Ensembl" id="ENSFHET00000014833.1">
    <property type="protein sequence ID" value="ENSFHEP00000000857.1"/>
    <property type="gene ID" value="ENSFHEG00000001610.1"/>
</dbReference>
<accession>A0A3Q2NPD4</accession>
<dbReference type="GO" id="GO:0007155">
    <property type="term" value="P:cell adhesion"/>
    <property type="evidence" value="ECO:0007669"/>
    <property type="project" value="InterPro"/>
</dbReference>
<keyword evidence="2" id="KW-0472">Membrane</keyword>
<evidence type="ECO:0000256" key="2">
    <source>
        <dbReference type="SAM" id="Phobius"/>
    </source>
</evidence>
<evidence type="ECO:0000259" key="3">
    <source>
        <dbReference type="Pfam" id="PF08205"/>
    </source>
</evidence>
<keyword evidence="2" id="KW-1133">Transmembrane helix</keyword>
<reference evidence="4" key="2">
    <citation type="submission" date="2025-09" db="UniProtKB">
        <authorList>
            <consortium name="Ensembl"/>
        </authorList>
    </citation>
    <scope>IDENTIFICATION</scope>
</reference>
<dbReference type="InterPro" id="IPR013162">
    <property type="entry name" value="CD80_C2-set"/>
</dbReference>
<reference evidence="4" key="1">
    <citation type="submission" date="2025-08" db="UniProtKB">
        <authorList>
            <consortium name="Ensembl"/>
        </authorList>
    </citation>
    <scope>IDENTIFICATION</scope>
</reference>
<keyword evidence="1" id="KW-1015">Disulfide bond</keyword>
<feature type="transmembrane region" description="Helical" evidence="2">
    <location>
        <begin position="12"/>
        <end position="32"/>
    </location>
</feature>
<keyword evidence="5" id="KW-1185">Reference proteome</keyword>
<dbReference type="InterPro" id="IPR013783">
    <property type="entry name" value="Ig-like_fold"/>
</dbReference>
<dbReference type="InterPro" id="IPR047012">
    <property type="entry name" value="ICAM_VCAM"/>
</dbReference>
<sequence>SLLRSNKYWIRTCLNISLINCFLTVDFFYLIMSTASMLLYFHVAGEDASCAVELIPPRVVVKHGDPVSVNCSTSASDVAGVGWEASQGGTGIREQRSVMWTVESLIQWDISPKCFLTDIHGKQCLTKLDLVIYKTISISSSADLNEGIRENVEYNFTCSILNIAPVQNLMIRWYGGDALIQPNTLQSEQKTPTNQTSVHSFTPTRQHDGTTIRCEAHMDLGPEGPKFNASSQELNIKVLPRSFISCSNLGNTNCLHTPPLYSLFITICRGSATTQTRTINNLVCREDQKWGANISVDPTHLGHHLPV</sequence>
<dbReference type="Proteomes" id="UP000265000">
    <property type="component" value="Unplaced"/>
</dbReference>
<dbReference type="Gene3D" id="2.60.40.10">
    <property type="entry name" value="Immunoglobulins"/>
    <property type="match status" value="2"/>
</dbReference>
<dbReference type="GO" id="GO:0005178">
    <property type="term" value="F:integrin binding"/>
    <property type="evidence" value="ECO:0007669"/>
    <property type="project" value="InterPro"/>
</dbReference>
<dbReference type="InterPro" id="IPR036179">
    <property type="entry name" value="Ig-like_dom_sf"/>
</dbReference>
<evidence type="ECO:0000256" key="1">
    <source>
        <dbReference type="ARBA" id="ARBA00023157"/>
    </source>
</evidence>
<proteinExistence type="predicted"/>
<dbReference type="PANTHER" id="PTHR13771:SF9">
    <property type="entry name" value="INTERCELLULAR ADHESION MOLECULE 5"/>
    <property type="match status" value="1"/>
</dbReference>
<dbReference type="STRING" id="8078.ENSFHEP00000000857"/>
<feature type="domain" description="CD80-like immunoglobulin C2-set" evidence="3">
    <location>
        <begin position="147"/>
        <end position="218"/>
    </location>
</feature>
<dbReference type="Pfam" id="PF08205">
    <property type="entry name" value="C2-set_2"/>
    <property type="match status" value="1"/>
</dbReference>
<organism evidence="4 5">
    <name type="scientific">Fundulus heteroclitus</name>
    <name type="common">Killifish</name>
    <name type="synonym">Mummichog</name>
    <dbReference type="NCBI Taxonomy" id="8078"/>
    <lineage>
        <taxon>Eukaryota</taxon>
        <taxon>Metazoa</taxon>
        <taxon>Chordata</taxon>
        <taxon>Craniata</taxon>
        <taxon>Vertebrata</taxon>
        <taxon>Euteleostomi</taxon>
        <taxon>Actinopterygii</taxon>
        <taxon>Neopterygii</taxon>
        <taxon>Teleostei</taxon>
        <taxon>Neoteleostei</taxon>
        <taxon>Acanthomorphata</taxon>
        <taxon>Ovalentaria</taxon>
        <taxon>Atherinomorphae</taxon>
        <taxon>Cyprinodontiformes</taxon>
        <taxon>Fundulidae</taxon>
        <taxon>Fundulus</taxon>
    </lineage>
</organism>
<keyword evidence="2" id="KW-0812">Transmembrane</keyword>
<dbReference type="AlphaFoldDB" id="A0A3Q2NPD4"/>
<dbReference type="SUPFAM" id="SSF48726">
    <property type="entry name" value="Immunoglobulin"/>
    <property type="match status" value="2"/>
</dbReference>